<keyword evidence="1" id="KW-0812">Transmembrane</keyword>
<dbReference type="InterPro" id="IPR016181">
    <property type="entry name" value="Acyl_CoA_acyltransferase"/>
</dbReference>
<evidence type="ECO:0000313" key="4">
    <source>
        <dbReference type="Proteomes" id="UP001139646"/>
    </source>
</evidence>
<proteinExistence type="predicted"/>
<protein>
    <submittedName>
        <fullName evidence="3">GNAT family N-acetyltransferase</fullName>
    </submittedName>
</protein>
<name>A0ABS9X3A0_9GAMM</name>
<organism evidence="3 4">
    <name type="scientific">Colwellia maritima</name>
    <dbReference type="NCBI Taxonomy" id="2912588"/>
    <lineage>
        <taxon>Bacteria</taxon>
        <taxon>Pseudomonadati</taxon>
        <taxon>Pseudomonadota</taxon>
        <taxon>Gammaproteobacteria</taxon>
        <taxon>Alteromonadales</taxon>
        <taxon>Colwelliaceae</taxon>
        <taxon>Colwellia</taxon>
    </lineage>
</organism>
<keyword evidence="4" id="KW-1185">Reference proteome</keyword>
<feature type="domain" description="N-acetyltransferase" evidence="2">
    <location>
        <begin position="1"/>
        <end position="143"/>
    </location>
</feature>
<dbReference type="EMBL" id="JAKKSL010000003">
    <property type="protein sequence ID" value="MCI2284718.1"/>
    <property type="molecule type" value="Genomic_DNA"/>
</dbReference>
<sequence>MNIPLFPFRTELYLRPFCKFDVDILKESGLDEGEPHKNSRTDSKFLYYVVLATNDLPIGFVSFDDKEFTISYRITEKFQNLGWGTKAVYMLVVLIFATYGETILFADIYRDNLASRRVVEKIGFNFWELRQCGAMCLRYRLQI</sequence>
<comment type="caution">
    <text evidence="3">The sequence shown here is derived from an EMBL/GenBank/DDBJ whole genome shotgun (WGS) entry which is preliminary data.</text>
</comment>
<reference evidence="3" key="1">
    <citation type="submission" date="2022-01" db="EMBL/GenBank/DDBJ databases">
        <title>Colwellia maritima, isolated from seawater.</title>
        <authorList>
            <person name="Kristyanto S."/>
            <person name="Jung J."/>
            <person name="Jeon C.O."/>
        </authorList>
    </citation>
    <scope>NUCLEOTIDE SEQUENCE</scope>
    <source>
        <strain evidence="3">MSW7</strain>
    </source>
</reference>
<evidence type="ECO:0000313" key="3">
    <source>
        <dbReference type="EMBL" id="MCI2284718.1"/>
    </source>
</evidence>
<dbReference type="InterPro" id="IPR000182">
    <property type="entry name" value="GNAT_dom"/>
</dbReference>
<dbReference type="Pfam" id="PF13302">
    <property type="entry name" value="Acetyltransf_3"/>
    <property type="match status" value="1"/>
</dbReference>
<dbReference type="PROSITE" id="PS51186">
    <property type="entry name" value="GNAT"/>
    <property type="match status" value="1"/>
</dbReference>
<accession>A0ABS9X3A0</accession>
<feature type="transmembrane region" description="Helical" evidence="1">
    <location>
        <begin position="87"/>
        <end position="109"/>
    </location>
</feature>
<keyword evidence="1" id="KW-1133">Transmembrane helix</keyword>
<dbReference type="Proteomes" id="UP001139646">
    <property type="component" value="Unassembled WGS sequence"/>
</dbReference>
<gene>
    <name evidence="3" type="ORF">L3081_16650</name>
</gene>
<keyword evidence="1" id="KW-0472">Membrane</keyword>
<evidence type="ECO:0000256" key="1">
    <source>
        <dbReference type="SAM" id="Phobius"/>
    </source>
</evidence>
<evidence type="ECO:0000259" key="2">
    <source>
        <dbReference type="PROSITE" id="PS51186"/>
    </source>
</evidence>
<dbReference type="Gene3D" id="3.40.630.30">
    <property type="match status" value="1"/>
</dbReference>
<dbReference type="RefSeq" id="WP_242287190.1">
    <property type="nucleotide sequence ID" value="NZ_JAKKSL010000003.1"/>
</dbReference>
<dbReference type="SUPFAM" id="SSF55729">
    <property type="entry name" value="Acyl-CoA N-acyltransferases (Nat)"/>
    <property type="match status" value="1"/>
</dbReference>